<feature type="chain" id="PRO_5047389844" evidence="1">
    <location>
        <begin position="24"/>
        <end position="88"/>
    </location>
</feature>
<dbReference type="RefSeq" id="WP_231324440.1">
    <property type="nucleotide sequence ID" value="NZ_CP088156.1"/>
</dbReference>
<gene>
    <name evidence="2" type="ORF">LQG66_06180</name>
</gene>
<protein>
    <submittedName>
        <fullName evidence="2">Uncharacterized protein</fullName>
    </submittedName>
</protein>
<evidence type="ECO:0000313" key="2">
    <source>
        <dbReference type="EMBL" id="UFZ05894.1"/>
    </source>
</evidence>
<evidence type="ECO:0000256" key="1">
    <source>
        <dbReference type="SAM" id="SignalP"/>
    </source>
</evidence>
<name>A0ABY3RGV6_9BRAD</name>
<reference evidence="2" key="1">
    <citation type="journal article" date="2024" name="Antonie Van Leeuwenhoek">
        <title>Bradyrhizobium ontarionense sp. nov., a novel bacterial symbiont isolated from Aeschynomene indica (Indian jointvetch), harbours photosynthesis, nitrogen fixation and nitrous oxide (N2O) reductase genes.</title>
        <authorList>
            <person name="Bromfield E.S.P."/>
            <person name="Cloutier S."/>
        </authorList>
    </citation>
    <scope>NUCLEOTIDE SEQUENCE</scope>
    <source>
        <strain evidence="2">A19</strain>
    </source>
</reference>
<organism evidence="2 3">
    <name type="scientific">Bradyrhizobium ontarionense</name>
    <dbReference type="NCBI Taxonomy" id="2898149"/>
    <lineage>
        <taxon>Bacteria</taxon>
        <taxon>Pseudomonadati</taxon>
        <taxon>Pseudomonadota</taxon>
        <taxon>Alphaproteobacteria</taxon>
        <taxon>Hyphomicrobiales</taxon>
        <taxon>Nitrobacteraceae</taxon>
        <taxon>Bradyrhizobium</taxon>
    </lineage>
</organism>
<keyword evidence="3" id="KW-1185">Reference proteome</keyword>
<keyword evidence="1" id="KW-0732">Signal</keyword>
<feature type="signal peptide" evidence="1">
    <location>
        <begin position="1"/>
        <end position="23"/>
    </location>
</feature>
<evidence type="ECO:0000313" key="3">
    <source>
        <dbReference type="Proteomes" id="UP001431010"/>
    </source>
</evidence>
<dbReference type="Proteomes" id="UP001431010">
    <property type="component" value="Chromosome"/>
</dbReference>
<proteinExistence type="predicted"/>
<dbReference type="EMBL" id="CP088156">
    <property type="protein sequence ID" value="UFZ05894.1"/>
    <property type="molecule type" value="Genomic_DNA"/>
</dbReference>
<accession>A0ABY3RGV6</accession>
<sequence>MMRKLLGAALVTAAMAAFGPVQAAKMHSAGCSGANLEKTETAIEAMADGDARYTAQKEIAAAQDALLSGKMGACGMHLTKAMHAGEMK</sequence>